<evidence type="ECO:0000256" key="3">
    <source>
        <dbReference type="ARBA" id="ARBA00012572"/>
    </source>
</evidence>
<keyword evidence="12" id="KW-1185">Reference proteome</keyword>
<evidence type="ECO:0000256" key="8">
    <source>
        <dbReference type="ARBA" id="ARBA00023235"/>
    </source>
</evidence>
<dbReference type="HAMAP" id="MF_00135">
    <property type="entry name" value="PRAI"/>
    <property type="match status" value="1"/>
</dbReference>
<comment type="caution">
    <text evidence="11">The sequence shown here is derived from an EMBL/GenBank/DDBJ whole genome shotgun (WGS) entry which is preliminary data.</text>
</comment>
<dbReference type="InterPro" id="IPR011060">
    <property type="entry name" value="RibuloseP-bd_barrel"/>
</dbReference>
<comment type="similarity">
    <text evidence="9">Belongs to the TrpF family.</text>
</comment>
<keyword evidence="6 9" id="KW-0822">Tryptophan biosynthesis</keyword>
<evidence type="ECO:0000256" key="9">
    <source>
        <dbReference type="HAMAP-Rule" id="MF_00135"/>
    </source>
</evidence>
<keyword evidence="5 9" id="KW-0028">Amino-acid biosynthesis</keyword>
<feature type="domain" description="N-(5'phosphoribosyl) anthranilate isomerase (PRAI)" evidence="10">
    <location>
        <begin position="5"/>
        <end position="205"/>
    </location>
</feature>
<evidence type="ECO:0000313" key="12">
    <source>
        <dbReference type="Proteomes" id="UP001501084"/>
    </source>
</evidence>
<dbReference type="PANTHER" id="PTHR42894">
    <property type="entry name" value="N-(5'-PHOSPHORIBOSYL)ANTHRANILATE ISOMERASE"/>
    <property type="match status" value="1"/>
</dbReference>
<comment type="catalytic activity">
    <reaction evidence="1 9">
        <text>N-(5-phospho-beta-D-ribosyl)anthranilate = 1-(2-carboxyphenylamino)-1-deoxy-D-ribulose 5-phosphate</text>
        <dbReference type="Rhea" id="RHEA:21540"/>
        <dbReference type="ChEBI" id="CHEBI:18277"/>
        <dbReference type="ChEBI" id="CHEBI:58613"/>
        <dbReference type="EC" id="5.3.1.24"/>
    </reaction>
</comment>
<dbReference type="EC" id="5.3.1.24" evidence="3 9"/>
<evidence type="ECO:0000256" key="4">
    <source>
        <dbReference type="ARBA" id="ARBA00022272"/>
    </source>
</evidence>
<reference evidence="11 12" key="1">
    <citation type="journal article" date="2019" name="Int. J. Syst. Evol. Microbiol.">
        <title>The Global Catalogue of Microorganisms (GCM) 10K type strain sequencing project: providing services to taxonomists for standard genome sequencing and annotation.</title>
        <authorList>
            <consortium name="The Broad Institute Genomics Platform"/>
            <consortium name="The Broad Institute Genome Sequencing Center for Infectious Disease"/>
            <person name="Wu L."/>
            <person name="Ma J."/>
        </authorList>
    </citation>
    <scope>NUCLEOTIDE SEQUENCE [LARGE SCALE GENOMIC DNA]</scope>
    <source>
        <strain evidence="11 12">JCM 14919</strain>
    </source>
</reference>
<keyword evidence="7 9" id="KW-0057">Aromatic amino acid biosynthesis</keyword>
<proteinExistence type="inferred from homology"/>
<evidence type="ECO:0000256" key="2">
    <source>
        <dbReference type="ARBA" id="ARBA00004664"/>
    </source>
</evidence>
<dbReference type="PANTHER" id="PTHR42894:SF1">
    <property type="entry name" value="N-(5'-PHOSPHORIBOSYL)ANTHRANILATE ISOMERASE"/>
    <property type="match status" value="1"/>
</dbReference>
<dbReference type="Gene3D" id="3.20.20.70">
    <property type="entry name" value="Aldolase class I"/>
    <property type="match status" value="1"/>
</dbReference>
<dbReference type="InterPro" id="IPR044643">
    <property type="entry name" value="TrpF_fam"/>
</dbReference>
<evidence type="ECO:0000256" key="5">
    <source>
        <dbReference type="ARBA" id="ARBA00022605"/>
    </source>
</evidence>
<sequence length="222" mass="23296">MGMYVKICGLREPAHAALAVELGADAIGVVMSPRSPRHASADDARAVISAARSARPDVDTVLVVNSIPAAEAARLALDLGFDVLQLHGSYTADDVASAQALLPRVWRATSLTEAPQLYAGELNEERLLLDGAIPGSGDTWDLSPLGSDSELTRRIGPDWLLAGGLSPENVAAAISTARPGGVDVSSGVERSPGQKHPELIRRFIEAARAQLAPTDESDISYE</sequence>
<dbReference type="EMBL" id="BAAAOP010000005">
    <property type="protein sequence ID" value="GAA2188079.1"/>
    <property type="molecule type" value="Genomic_DNA"/>
</dbReference>
<evidence type="ECO:0000313" key="11">
    <source>
        <dbReference type="EMBL" id="GAA2188079.1"/>
    </source>
</evidence>
<dbReference type="GO" id="GO:0016853">
    <property type="term" value="F:isomerase activity"/>
    <property type="evidence" value="ECO:0007669"/>
    <property type="project" value="UniProtKB-KW"/>
</dbReference>
<dbReference type="InterPro" id="IPR001240">
    <property type="entry name" value="PRAI_dom"/>
</dbReference>
<gene>
    <name evidence="9" type="primary">trpF</name>
    <name evidence="11" type="ORF">GCM10009786_15670</name>
</gene>
<dbReference type="CDD" id="cd00405">
    <property type="entry name" value="PRAI"/>
    <property type="match status" value="1"/>
</dbReference>
<dbReference type="SUPFAM" id="SSF51366">
    <property type="entry name" value="Ribulose-phoshate binding barrel"/>
    <property type="match status" value="1"/>
</dbReference>
<dbReference type="Pfam" id="PF00697">
    <property type="entry name" value="PRAI"/>
    <property type="match status" value="1"/>
</dbReference>
<protein>
    <recommendedName>
        <fullName evidence="4 9">N-(5'-phosphoribosyl)anthranilate isomerase</fullName>
        <shortName evidence="9">PRAI</shortName>
        <ecNumber evidence="3 9">5.3.1.24</ecNumber>
    </recommendedName>
</protein>
<dbReference type="Proteomes" id="UP001501084">
    <property type="component" value="Unassembled WGS sequence"/>
</dbReference>
<evidence type="ECO:0000259" key="10">
    <source>
        <dbReference type="Pfam" id="PF00697"/>
    </source>
</evidence>
<evidence type="ECO:0000256" key="1">
    <source>
        <dbReference type="ARBA" id="ARBA00001164"/>
    </source>
</evidence>
<keyword evidence="8 9" id="KW-0413">Isomerase</keyword>
<accession>A0ABN3B558</accession>
<dbReference type="InterPro" id="IPR013785">
    <property type="entry name" value="Aldolase_TIM"/>
</dbReference>
<organism evidence="11 12">
    <name type="scientific">Leucobacter alluvii</name>
    <dbReference type="NCBI Taxonomy" id="340321"/>
    <lineage>
        <taxon>Bacteria</taxon>
        <taxon>Bacillati</taxon>
        <taxon>Actinomycetota</taxon>
        <taxon>Actinomycetes</taxon>
        <taxon>Micrococcales</taxon>
        <taxon>Microbacteriaceae</taxon>
        <taxon>Leucobacter</taxon>
    </lineage>
</organism>
<evidence type="ECO:0000256" key="6">
    <source>
        <dbReference type="ARBA" id="ARBA00022822"/>
    </source>
</evidence>
<comment type="pathway">
    <text evidence="2 9">Amino-acid biosynthesis; L-tryptophan biosynthesis; L-tryptophan from chorismate: step 3/5.</text>
</comment>
<name>A0ABN3B558_9MICO</name>
<evidence type="ECO:0000256" key="7">
    <source>
        <dbReference type="ARBA" id="ARBA00023141"/>
    </source>
</evidence>